<evidence type="ECO:0000313" key="2">
    <source>
        <dbReference type="EMBL" id="MQL84753.1"/>
    </source>
</evidence>
<feature type="domain" description="RNase H type-1" evidence="1">
    <location>
        <begin position="316"/>
        <end position="443"/>
    </location>
</feature>
<reference evidence="2" key="1">
    <citation type="submission" date="2017-07" db="EMBL/GenBank/DDBJ databases">
        <title>Taro Niue Genome Assembly and Annotation.</title>
        <authorList>
            <person name="Atibalentja N."/>
            <person name="Keating K."/>
            <person name="Fields C.J."/>
        </authorList>
    </citation>
    <scope>NUCLEOTIDE SEQUENCE</scope>
    <source>
        <strain evidence="2">Niue_2</strain>
        <tissue evidence="2">Leaf</tissue>
    </source>
</reference>
<dbReference type="InterPro" id="IPR002156">
    <property type="entry name" value="RNaseH_domain"/>
</dbReference>
<dbReference type="InterPro" id="IPR036397">
    <property type="entry name" value="RNaseH_sf"/>
</dbReference>
<evidence type="ECO:0000313" key="3">
    <source>
        <dbReference type="Proteomes" id="UP000652761"/>
    </source>
</evidence>
<organism evidence="2 3">
    <name type="scientific">Colocasia esculenta</name>
    <name type="common">Wild taro</name>
    <name type="synonym">Arum esculentum</name>
    <dbReference type="NCBI Taxonomy" id="4460"/>
    <lineage>
        <taxon>Eukaryota</taxon>
        <taxon>Viridiplantae</taxon>
        <taxon>Streptophyta</taxon>
        <taxon>Embryophyta</taxon>
        <taxon>Tracheophyta</taxon>
        <taxon>Spermatophyta</taxon>
        <taxon>Magnoliopsida</taxon>
        <taxon>Liliopsida</taxon>
        <taxon>Araceae</taxon>
        <taxon>Aroideae</taxon>
        <taxon>Colocasieae</taxon>
        <taxon>Colocasia</taxon>
    </lineage>
</organism>
<evidence type="ECO:0000259" key="1">
    <source>
        <dbReference type="PROSITE" id="PS50879"/>
    </source>
</evidence>
<dbReference type="PANTHER" id="PTHR47723">
    <property type="entry name" value="OS05G0353850 PROTEIN"/>
    <property type="match status" value="1"/>
</dbReference>
<dbReference type="GO" id="GO:0004523">
    <property type="term" value="F:RNA-DNA hybrid ribonuclease activity"/>
    <property type="evidence" value="ECO:0007669"/>
    <property type="project" value="InterPro"/>
</dbReference>
<dbReference type="OrthoDB" id="1306280at2759"/>
<dbReference type="SUPFAM" id="SSF53098">
    <property type="entry name" value="Ribonuclease H-like"/>
    <property type="match status" value="1"/>
</dbReference>
<dbReference type="InterPro" id="IPR053151">
    <property type="entry name" value="RNase_H-like"/>
</dbReference>
<comment type="caution">
    <text evidence="2">The sequence shown here is derived from an EMBL/GenBank/DDBJ whole genome shotgun (WGS) entry which is preliminary data.</text>
</comment>
<dbReference type="PROSITE" id="PS50879">
    <property type="entry name" value="RNASE_H_1"/>
    <property type="match status" value="1"/>
</dbReference>
<dbReference type="Gene3D" id="3.30.420.10">
    <property type="entry name" value="Ribonuclease H-like superfamily/Ribonuclease H"/>
    <property type="match status" value="1"/>
</dbReference>
<dbReference type="GO" id="GO:0003676">
    <property type="term" value="F:nucleic acid binding"/>
    <property type="evidence" value="ECO:0007669"/>
    <property type="project" value="InterPro"/>
</dbReference>
<dbReference type="InterPro" id="IPR026960">
    <property type="entry name" value="RVT-Znf"/>
</dbReference>
<dbReference type="AlphaFoldDB" id="A0A843UVH1"/>
<dbReference type="Proteomes" id="UP000652761">
    <property type="component" value="Unassembled WGS sequence"/>
</dbReference>
<dbReference type="Pfam" id="PF13456">
    <property type="entry name" value="RVT_3"/>
    <property type="match status" value="1"/>
</dbReference>
<dbReference type="InterPro" id="IPR012337">
    <property type="entry name" value="RNaseH-like_sf"/>
</dbReference>
<protein>
    <recommendedName>
        <fullName evidence="1">RNase H type-1 domain-containing protein</fullName>
    </recommendedName>
</protein>
<dbReference type="InterPro" id="IPR044730">
    <property type="entry name" value="RNase_H-like_dom_plant"/>
</dbReference>
<dbReference type="EMBL" id="NMUH01000784">
    <property type="protein sequence ID" value="MQL84753.1"/>
    <property type="molecule type" value="Genomic_DNA"/>
</dbReference>
<gene>
    <name evidence="2" type="ORF">Taro_017264</name>
</gene>
<name>A0A843UVH1_COLES</name>
<keyword evidence="3" id="KW-1185">Reference proteome</keyword>
<accession>A0A843UVH1</accession>
<proteinExistence type="predicted"/>
<sequence>MYWLSSRCCSSSGNTSSRRIRPSEVQLFTISELGWVLGNGASIKFLDDVWIGKKPLKESLSSTFLEPSPTIREVLLDQNHHLCSIIPHDLDQLQLSSHKDICVLAATNKGTFTLKSAYDQVRSHGVKHSPFYRIWHRHFSRRASMFSWLLLHRAVPVDDHIAECGINLPSHCCCCRRPHVEDMNHLFVHSDLAKGLWLWVSPVLHAGHGIHMNISLRLWDIIKSCSLTNPHDFITIYCSMLIVWEVWKIRCKMKFEQVKYSSNLLRQNIHALVTIAIENMVFNDAGTPQQMEAIVELGFFVQPIVKLGKLVRWFPPLQGLALNIDGASKGNPSPCGGGGLVRNAYGTVVLALSHFYAAGTSLLAEAQAMCDGVQLAVEQGIFIAEIYSDSMTLVNSFRTGLSPSWDCHRWWRFVLDFVHHHGVRVSHVYREANQVADALANFA</sequence>
<dbReference type="CDD" id="cd06222">
    <property type="entry name" value="RNase_H_like"/>
    <property type="match status" value="1"/>
</dbReference>
<dbReference type="Pfam" id="PF13966">
    <property type="entry name" value="zf-RVT"/>
    <property type="match status" value="1"/>
</dbReference>
<dbReference type="PANTHER" id="PTHR47723:SF19">
    <property type="entry name" value="POLYNUCLEOTIDYL TRANSFERASE, RIBONUCLEASE H-LIKE SUPERFAMILY PROTEIN"/>
    <property type="match status" value="1"/>
</dbReference>